<proteinExistence type="predicted"/>
<dbReference type="InterPro" id="IPR009000">
    <property type="entry name" value="Transl_B-barrel_sf"/>
</dbReference>
<protein>
    <submittedName>
        <fullName evidence="4">Selenocysteine-specific translation elongation factor</fullName>
    </submittedName>
</protein>
<dbReference type="GO" id="GO:0003723">
    <property type="term" value="F:RNA binding"/>
    <property type="evidence" value="ECO:0007669"/>
    <property type="project" value="InterPro"/>
</dbReference>
<dbReference type="InterPro" id="IPR057335">
    <property type="entry name" value="Beta-barrel_SelB"/>
</dbReference>
<name>E7RXY2_9BURK</name>
<evidence type="ECO:0000313" key="4">
    <source>
        <dbReference type="EMBL" id="EFV94806.1"/>
    </source>
</evidence>
<evidence type="ECO:0000256" key="2">
    <source>
        <dbReference type="ARBA" id="ARBA00023134"/>
    </source>
</evidence>
<dbReference type="InterPro" id="IPR015191">
    <property type="entry name" value="SelB_WHD4"/>
</dbReference>
<feature type="domain" description="Tr-type G" evidence="3">
    <location>
        <begin position="1"/>
        <end position="197"/>
    </location>
</feature>
<dbReference type="InterPro" id="IPR048931">
    <property type="entry name" value="WHD_2nd_SelB_bact"/>
</dbReference>
<dbReference type="CDD" id="cd04171">
    <property type="entry name" value="SelB"/>
    <property type="match status" value="1"/>
</dbReference>
<dbReference type="Gene3D" id="1.10.10.10">
    <property type="entry name" value="Winged helix-like DNA-binding domain superfamily/Winged helix DNA-binding domain"/>
    <property type="match status" value="3"/>
</dbReference>
<dbReference type="GO" id="GO:0005737">
    <property type="term" value="C:cytoplasm"/>
    <property type="evidence" value="ECO:0007669"/>
    <property type="project" value="InterPro"/>
</dbReference>
<evidence type="ECO:0000256" key="1">
    <source>
        <dbReference type="ARBA" id="ARBA00022741"/>
    </source>
</evidence>
<dbReference type="EMBL" id="AEQP01000010">
    <property type="protein sequence ID" value="EFV94806.1"/>
    <property type="molecule type" value="Genomic_DNA"/>
</dbReference>
<dbReference type="PROSITE" id="PS00301">
    <property type="entry name" value="G_TR_1"/>
    <property type="match status" value="1"/>
</dbReference>
<accession>E7RXY2</accession>
<dbReference type="InterPro" id="IPR004161">
    <property type="entry name" value="EFTu-like_2"/>
</dbReference>
<dbReference type="InterPro" id="IPR000795">
    <property type="entry name" value="T_Tr_GTP-bd_dom"/>
</dbReference>
<dbReference type="Pfam" id="PF21214">
    <property type="entry name" value="WHD_2nd_SelB_bact"/>
    <property type="match status" value="1"/>
</dbReference>
<dbReference type="CDD" id="cd03696">
    <property type="entry name" value="SelB_II"/>
    <property type="match status" value="1"/>
</dbReference>
<dbReference type="InterPro" id="IPR015190">
    <property type="entry name" value="Elong_fac_SelB-wing-hlx_typ-2"/>
</dbReference>
<dbReference type="SUPFAM" id="SSF50465">
    <property type="entry name" value="EF-Tu/eEF-1alpha/eIF2-gamma C-terminal domain"/>
    <property type="match status" value="1"/>
</dbReference>
<keyword evidence="2" id="KW-0342">GTP-binding</keyword>
<dbReference type="PRINTS" id="PR00315">
    <property type="entry name" value="ELONGATNFCT"/>
</dbReference>
<dbReference type="Pfam" id="PF25461">
    <property type="entry name" value="Beta-barrel_SelB"/>
    <property type="match status" value="1"/>
</dbReference>
<dbReference type="RefSeq" id="WP_005673850.1">
    <property type="nucleotide sequence ID" value="NZ_CP146288.1"/>
</dbReference>
<dbReference type="Gene3D" id="3.40.50.300">
    <property type="entry name" value="P-loop containing nucleotide triphosphate hydrolases"/>
    <property type="match status" value="1"/>
</dbReference>
<dbReference type="InterPro" id="IPR027417">
    <property type="entry name" value="P-loop_NTPase"/>
</dbReference>
<dbReference type="GO" id="GO:0001514">
    <property type="term" value="P:selenocysteine incorporation"/>
    <property type="evidence" value="ECO:0007669"/>
    <property type="project" value="InterPro"/>
</dbReference>
<dbReference type="GO" id="GO:0003746">
    <property type="term" value="F:translation elongation factor activity"/>
    <property type="evidence" value="ECO:0007669"/>
    <property type="project" value="UniProtKB-KW"/>
</dbReference>
<sequence length="726" mass="77803">MMIGTAGHIDHGKTSLVRALTGTDTDRLPEEKKRGMSIELGYAFLAPSDDGPAVGKGSVAPAATAGQTEVVPAFGLPREPIAFIDVPGHEKLLHTMISGATGIDFALLLVAADDGVMPQTREHLAVLSLLGIDRGVVAITKIDRVDEARVQEVAQQVTALLADTPLAHAPIIPVSATRGDGVVELRQLLRAEAARLDAAHGAHGVADPHGSDSPVWAAAATEPAETTTDTNVDTTAETTAALPAQAGFRLAIDRVFSLDGVGTVATGTVHAGRVQVGDVLQQLPDGPKELRVRSLHAQNRSTDAAHAGQRCAINLAGVERDQLQRGHWLAQPGIASVSDRLDVELHLWHAEPRAIRSGTRVHVHLGTTASPAAVAVLDADTLAPGCTGLAQLVLPQPLAAWHGDRLILRDAAGQRIIGGGRVLDSRAPVRYRRTPQRLQLLQALQRPALRDRLAGLLEACEHGVDLRQWQQVFGLASVAAFDASLQTLPHRRLAGDFIIGEPTWQHLRRTVLDTLAAYHQNATDEIGPDAARLRRLARLRMDDAHWRLLLDALVKEGSVAQSGAFVHLPEHGSQLAARDETLLQRLTPHLMEAGAQGAWVRDLAEHIGEPAANLRPAMARLARSGHLYQVVKDLYLDAATAARLAALVRQLALENKEPAASDSAEVQRASNPLPILTVARFRDASGLGRKRAVQMLEFFDRIGLCRRVGDTHVLRLESEVFKGSSE</sequence>
<dbReference type="InterPro" id="IPR036388">
    <property type="entry name" value="WH-like_DNA-bd_sf"/>
</dbReference>
<dbReference type="Pfam" id="PF09106">
    <property type="entry name" value="WHD_2nd_SelB"/>
    <property type="match status" value="1"/>
</dbReference>
<dbReference type="InterPro" id="IPR036390">
    <property type="entry name" value="WH_DNA-bd_sf"/>
</dbReference>
<organism evidence="4 5">
    <name type="scientific">Lautropia mirabilis ATCC 51599</name>
    <dbReference type="NCBI Taxonomy" id="887898"/>
    <lineage>
        <taxon>Bacteria</taxon>
        <taxon>Pseudomonadati</taxon>
        <taxon>Pseudomonadota</taxon>
        <taxon>Betaproteobacteria</taxon>
        <taxon>Burkholderiales</taxon>
        <taxon>Burkholderiaceae</taxon>
        <taxon>Lautropia</taxon>
    </lineage>
</organism>
<dbReference type="PROSITE" id="PS51722">
    <property type="entry name" value="G_TR_2"/>
    <property type="match status" value="1"/>
</dbReference>
<dbReference type="PANTHER" id="PTHR43721:SF11">
    <property type="entry name" value="SELENOCYSTEINE-SPECIFIC ELONGATION FACTOR"/>
    <property type="match status" value="1"/>
</dbReference>
<dbReference type="eggNOG" id="COG3276">
    <property type="taxonomic scope" value="Bacteria"/>
</dbReference>
<gene>
    <name evidence="4" type="primary">selB</name>
    <name evidence="4" type="ORF">HMPREF0551_1553</name>
</gene>
<evidence type="ECO:0000259" key="3">
    <source>
        <dbReference type="PROSITE" id="PS51722"/>
    </source>
</evidence>
<dbReference type="PANTHER" id="PTHR43721">
    <property type="entry name" value="ELONGATION FACTOR TU-RELATED"/>
    <property type="match status" value="1"/>
</dbReference>
<dbReference type="STRING" id="887898.HMPREF0551_1553"/>
<dbReference type="CDD" id="cd15491">
    <property type="entry name" value="selB_III"/>
    <property type="match status" value="1"/>
</dbReference>
<reference evidence="4 5" key="1">
    <citation type="submission" date="2010-12" db="EMBL/GenBank/DDBJ databases">
        <authorList>
            <person name="Muzny D."/>
            <person name="Qin X."/>
            <person name="Deng J."/>
            <person name="Jiang H."/>
            <person name="Liu Y."/>
            <person name="Qu J."/>
            <person name="Song X.-Z."/>
            <person name="Zhang L."/>
            <person name="Thornton R."/>
            <person name="Coyle M."/>
            <person name="Francisco L."/>
            <person name="Jackson L."/>
            <person name="Javaid M."/>
            <person name="Korchina V."/>
            <person name="Kovar C."/>
            <person name="Mata R."/>
            <person name="Mathew T."/>
            <person name="Ngo R."/>
            <person name="Nguyen L."/>
            <person name="Nguyen N."/>
            <person name="Okwuonu G."/>
            <person name="Ongeri F."/>
            <person name="Pham C."/>
            <person name="Simmons D."/>
            <person name="Wilczek-Boney K."/>
            <person name="Hale W."/>
            <person name="Jakkamsetti A."/>
            <person name="Pham P."/>
            <person name="Ruth R."/>
            <person name="San Lucas F."/>
            <person name="Warren J."/>
            <person name="Zhang J."/>
            <person name="Zhao Z."/>
            <person name="Zhou C."/>
            <person name="Zhu D."/>
            <person name="Lee S."/>
            <person name="Bess C."/>
            <person name="Blankenburg K."/>
            <person name="Forbes L."/>
            <person name="Fu Q."/>
            <person name="Gubbala S."/>
            <person name="Hirani K."/>
            <person name="Jayaseelan J.C."/>
            <person name="Lara F."/>
            <person name="Munidasa M."/>
            <person name="Palculict T."/>
            <person name="Patil S."/>
            <person name="Pu L.-L."/>
            <person name="Saada N."/>
            <person name="Tang L."/>
            <person name="Weissenberger G."/>
            <person name="Zhu Y."/>
            <person name="Hemphill L."/>
            <person name="Shang Y."/>
            <person name="Youmans B."/>
            <person name="Ayvaz T."/>
            <person name="Ross M."/>
            <person name="Santibanez J."/>
            <person name="Aqrawi P."/>
            <person name="Gross S."/>
            <person name="Joshi V."/>
            <person name="Fowler G."/>
            <person name="Nazareth L."/>
            <person name="Reid J."/>
            <person name="Worley K."/>
            <person name="Petrosino J."/>
            <person name="Highlander S."/>
            <person name="Gibbs R."/>
        </authorList>
    </citation>
    <scope>NUCLEOTIDE SEQUENCE [LARGE SCALE GENOMIC DNA]</scope>
    <source>
        <strain evidence="4 5">ATCC 51599</strain>
    </source>
</reference>
<comment type="caution">
    <text evidence="4">The sequence shown here is derived from an EMBL/GenBank/DDBJ whole genome shotgun (WGS) entry which is preliminary data.</text>
</comment>
<dbReference type="GO" id="GO:0003924">
    <property type="term" value="F:GTPase activity"/>
    <property type="evidence" value="ECO:0007669"/>
    <property type="project" value="InterPro"/>
</dbReference>
<evidence type="ECO:0000313" key="5">
    <source>
        <dbReference type="Proteomes" id="UP000011021"/>
    </source>
</evidence>
<dbReference type="Pfam" id="PF03144">
    <property type="entry name" value="GTP_EFTU_D2"/>
    <property type="match status" value="1"/>
</dbReference>
<dbReference type="SUPFAM" id="SSF52540">
    <property type="entry name" value="P-loop containing nucleoside triphosphate hydrolases"/>
    <property type="match status" value="1"/>
</dbReference>
<dbReference type="SUPFAM" id="SSF50447">
    <property type="entry name" value="Translation proteins"/>
    <property type="match status" value="1"/>
</dbReference>
<keyword evidence="4" id="KW-0648">Protein biosynthesis</keyword>
<dbReference type="Pfam" id="PF00009">
    <property type="entry name" value="GTP_EFTU"/>
    <property type="match status" value="1"/>
</dbReference>
<keyword evidence="5" id="KW-1185">Reference proteome</keyword>
<keyword evidence="4" id="KW-0251">Elongation factor</keyword>
<dbReference type="InterPro" id="IPR050055">
    <property type="entry name" value="EF-Tu_GTPase"/>
</dbReference>
<dbReference type="HOGENOM" id="CLU_023030_2_0_4"/>
<dbReference type="AlphaFoldDB" id="E7RXY2"/>
<dbReference type="InterPro" id="IPR031157">
    <property type="entry name" value="G_TR_CS"/>
</dbReference>
<keyword evidence="1" id="KW-0547">Nucleotide-binding</keyword>
<dbReference type="Gene3D" id="2.40.30.10">
    <property type="entry name" value="Translation factors"/>
    <property type="match status" value="1"/>
</dbReference>
<dbReference type="GO" id="GO:0005525">
    <property type="term" value="F:GTP binding"/>
    <property type="evidence" value="ECO:0007669"/>
    <property type="project" value="UniProtKB-KW"/>
</dbReference>
<dbReference type="Pfam" id="PF09107">
    <property type="entry name" value="WHD_3rd_SelB"/>
    <property type="match status" value="1"/>
</dbReference>
<dbReference type="InterPro" id="IPR009001">
    <property type="entry name" value="Transl_elong_EF1A/Init_IF2_C"/>
</dbReference>
<dbReference type="Proteomes" id="UP000011021">
    <property type="component" value="Unassembled WGS sequence"/>
</dbReference>
<dbReference type="SUPFAM" id="SSF46785">
    <property type="entry name" value="Winged helix' DNA-binding domain"/>
    <property type="match status" value="3"/>
</dbReference>